<name>A0AAW2Z5W5_9EUKA</name>
<keyword evidence="5" id="KW-1185">Reference proteome</keyword>
<dbReference type="InterPro" id="IPR021967">
    <property type="entry name" value="Nup98_C"/>
</dbReference>
<proteinExistence type="predicted"/>
<feature type="compositionally biased region" description="Pro residues" evidence="2">
    <location>
        <begin position="87"/>
        <end position="97"/>
    </location>
</feature>
<reference evidence="4 5" key="1">
    <citation type="submission" date="2024-03" db="EMBL/GenBank/DDBJ databases">
        <title>The Acrasis kona genome and developmental transcriptomes reveal deep origins of eukaryotic multicellular pathways.</title>
        <authorList>
            <person name="Sheikh S."/>
            <person name="Fu C.-J."/>
            <person name="Brown M.W."/>
            <person name="Baldauf S.L."/>
        </authorList>
    </citation>
    <scope>NUCLEOTIDE SEQUENCE [LARGE SCALE GENOMIC DNA]</scope>
    <source>
        <strain evidence="4 5">ATCC MYA-3509</strain>
    </source>
</reference>
<dbReference type="Pfam" id="PF12110">
    <property type="entry name" value="Nup96"/>
    <property type="match status" value="1"/>
</dbReference>
<evidence type="ECO:0000313" key="4">
    <source>
        <dbReference type="EMBL" id="KAL0484633.1"/>
    </source>
</evidence>
<dbReference type="EMBL" id="JAOPGA020001056">
    <property type="protein sequence ID" value="KAL0484633.1"/>
    <property type="molecule type" value="Genomic_DNA"/>
</dbReference>
<feature type="domain" description="Nuclear pore complex protein NUP96 C-terminal" evidence="3">
    <location>
        <begin position="301"/>
        <end position="541"/>
    </location>
</feature>
<organism evidence="4 5">
    <name type="scientific">Acrasis kona</name>
    <dbReference type="NCBI Taxonomy" id="1008807"/>
    <lineage>
        <taxon>Eukaryota</taxon>
        <taxon>Discoba</taxon>
        <taxon>Heterolobosea</taxon>
        <taxon>Tetramitia</taxon>
        <taxon>Eutetramitia</taxon>
        <taxon>Acrasidae</taxon>
        <taxon>Acrasis</taxon>
    </lineage>
</organism>
<protein>
    <submittedName>
        <fullName evidence="4">Nucleoporin Nup96</fullName>
    </submittedName>
</protein>
<evidence type="ECO:0000313" key="5">
    <source>
        <dbReference type="Proteomes" id="UP001431209"/>
    </source>
</evidence>
<dbReference type="AlphaFoldDB" id="A0AAW2Z5W5"/>
<feature type="coiled-coil region" evidence="1">
    <location>
        <begin position="605"/>
        <end position="673"/>
    </location>
</feature>
<comment type="caution">
    <text evidence="4">The sequence shown here is derived from an EMBL/GenBank/DDBJ whole genome shotgun (WGS) entry which is preliminary data.</text>
</comment>
<feature type="compositionally biased region" description="Basic and acidic residues" evidence="2">
    <location>
        <begin position="37"/>
        <end position="53"/>
    </location>
</feature>
<evidence type="ECO:0000259" key="3">
    <source>
        <dbReference type="Pfam" id="PF12110"/>
    </source>
</evidence>
<dbReference type="Proteomes" id="UP001431209">
    <property type="component" value="Unassembled WGS sequence"/>
</dbReference>
<accession>A0AAW2Z5W5</accession>
<gene>
    <name evidence="4" type="ORF">AKO1_003429</name>
</gene>
<sequence>MTPSTPQQSFHVEKKILPAMLQLNPSRMYEMSAELFNDDHGDDNNDHQRVTKSRRLVEPLSHRDLSSLATNQRKSVHFNSNIATFKSPPPPHHPSPSQPSSSFKSVQIKKITPLKMTNQSIASSDLTRIDANADELVRFGRGFAPCWSPDGRIAIPSFVNQQSNPISQITLQSINLYARPQLERLDIAYYNSYVCVNEKKITCPTFHLKQESRSAAATVDQYIDRRHGSAYERSVWTLIRILFFTESPKKELIEWLRDLVRRDSIELNSKSSDALAFLELTRNEVLKAQSIKQRARDLLSIPQDSNQMNDYKLQIMEWDRTKVRVDDYKLKIYKLLSGDVVAACDDQLSWINQFALHVWYSSRESSVKDLIEMYVNHVNQNLCKSPSSPHVESHLDLRFNLLQIYASGMATSHQDLFHPLSYSKNELDYELGWHVNQILMACDVYKNDYVQCQRDLNYANQLVAHSELEWALFVICHGSSSSSDQNDKKIAIKRNLARLQKDLQIKNLIQMTAPPSDLDSKLDLVRDLKFPMQWVSESRAIRYKYDSNLIACVDEFISCGQFQNALDVILNDLIHDAILSKNRTQASQWLIACRNVNSSDANLYLEFLEILEEESNLNIAEKENKKVDYNGIQNLKMRCVALMQELNEFKSRSEQFKNALVDLQNEKRRATESYMAQVLTSVILGIQFKLEEMIDDVDSEIDAEFLNVAPLSASARLQAVGKLCTMLLNRPSVY</sequence>
<keyword evidence="1" id="KW-0175">Coiled coil</keyword>
<evidence type="ECO:0000256" key="2">
    <source>
        <dbReference type="SAM" id="MobiDB-lite"/>
    </source>
</evidence>
<evidence type="ECO:0000256" key="1">
    <source>
        <dbReference type="SAM" id="Coils"/>
    </source>
</evidence>
<feature type="region of interest" description="Disordered" evidence="2">
    <location>
        <begin position="81"/>
        <end position="105"/>
    </location>
</feature>
<feature type="region of interest" description="Disordered" evidence="2">
    <location>
        <begin position="32"/>
        <end position="53"/>
    </location>
</feature>